<evidence type="ECO:0000256" key="2">
    <source>
        <dbReference type="ARBA" id="ARBA00022723"/>
    </source>
</evidence>
<dbReference type="GO" id="GO:0046872">
    <property type="term" value="F:metal ion binding"/>
    <property type="evidence" value="ECO:0007669"/>
    <property type="project" value="UniProtKB-KW"/>
</dbReference>
<dbReference type="Gene3D" id="3.90.79.10">
    <property type="entry name" value="Nucleoside Triphosphate Pyrophosphohydrolase"/>
    <property type="match status" value="1"/>
</dbReference>
<dbReference type="InterPro" id="IPR000086">
    <property type="entry name" value="NUDIX_hydrolase_dom"/>
</dbReference>
<keyword evidence="7" id="KW-1185">Reference proteome</keyword>
<dbReference type="Proteomes" id="UP000577362">
    <property type="component" value="Unassembled WGS sequence"/>
</dbReference>
<dbReference type="PANTHER" id="PTHR12629">
    <property type="entry name" value="DIPHOSPHOINOSITOL POLYPHOSPHATE PHOSPHOHYDROLASE"/>
    <property type="match status" value="1"/>
</dbReference>
<gene>
    <name evidence="6" type="ORF">GGR16_002990</name>
</gene>
<sequence>MYQEPMGKSRRKQFGAIPVRFTPEGQLEIMLITSRQTRRWIVPKGWPMKGLDGHDTAAREAFEEAGVAGSIAAHPIGSYVYAKRLKRNATVDCEVELFPLTVEKERRRWPEMDERERRWFSPDEAAQLVDEEDLASIIEKLPDTLGSGQPG</sequence>
<evidence type="ECO:0000256" key="4">
    <source>
        <dbReference type="ARBA" id="ARBA00022842"/>
    </source>
</evidence>
<name>A0A840C4U9_9HYPH</name>
<dbReference type="EMBL" id="JACIEN010000003">
    <property type="protein sequence ID" value="MBB4017956.1"/>
    <property type="molecule type" value="Genomic_DNA"/>
</dbReference>
<dbReference type="PANTHER" id="PTHR12629:SF0">
    <property type="entry name" value="DIPHOSPHOINOSITOL-POLYPHOSPHATE DIPHOSPHATASE"/>
    <property type="match status" value="1"/>
</dbReference>
<keyword evidence="2" id="KW-0479">Metal-binding</keyword>
<dbReference type="GO" id="GO:0005737">
    <property type="term" value="C:cytoplasm"/>
    <property type="evidence" value="ECO:0007669"/>
    <property type="project" value="TreeGrafter"/>
</dbReference>
<accession>A0A840C4U9</accession>
<comment type="cofactor">
    <cofactor evidence="1">
        <name>Mg(2+)</name>
        <dbReference type="ChEBI" id="CHEBI:18420"/>
    </cofactor>
</comment>
<dbReference type="Pfam" id="PF00293">
    <property type="entry name" value="NUDIX"/>
    <property type="match status" value="1"/>
</dbReference>
<evidence type="ECO:0000313" key="7">
    <source>
        <dbReference type="Proteomes" id="UP000577362"/>
    </source>
</evidence>
<keyword evidence="3" id="KW-0378">Hydrolase</keyword>
<dbReference type="AlphaFoldDB" id="A0A840C4U9"/>
<evidence type="ECO:0000256" key="3">
    <source>
        <dbReference type="ARBA" id="ARBA00022801"/>
    </source>
</evidence>
<dbReference type="CDD" id="cd04666">
    <property type="entry name" value="NUDIX_DIPP2_like_Nudt4"/>
    <property type="match status" value="1"/>
</dbReference>
<keyword evidence="4" id="KW-0460">Magnesium</keyword>
<organism evidence="6 7">
    <name type="scientific">Chelatococcus caeni</name>
    <dbReference type="NCBI Taxonomy" id="1348468"/>
    <lineage>
        <taxon>Bacteria</taxon>
        <taxon>Pseudomonadati</taxon>
        <taxon>Pseudomonadota</taxon>
        <taxon>Alphaproteobacteria</taxon>
        <taxon>Hyphomicrobiales</taxon>
        <taxon>Chelatococcaceae</taxon>
        <taxon>Chelatococcus</taxon>
    </lineage>
</organism>
<dbReference type="RefSeq" id="WP_040405065.1">
    <property type="nucleotide sequence ID" value="NZ_JACIEN010000003.1"/>
</dbReference>
<proteinExistence type="predicted"/>
<protein>
    <submittedName>
        <fullName evidence="6">8-oxo-dGTP pyrophosphatase MutT (NUDIX family)</fullName>
    </submittedName>
</protein>
<evidence type="ECO:0000256" key="1">
    <source>
        <dbReference type="ARBA" id="ARBA00001946"/>
    </source>
</evidence>
<dbReference type="InterPro" id="IPR047198">
    <property type="entry name" value="DDP-like_NUDIX"/>
</dbReference>
<dbReference type="GO" id="GO:0016462">
    <property type="term" value="F:pyrophosphatase activity"/>
    <property type="evidence" value="ECO:0007669"/>
    <property type="project" value="InterPro"/>
</dbReference>
<dbReference type="PROSITE" id="PS51462">
    <property type="entry name" value="NUDIX"/>
    <property type="match status" value="1"/>
</dbReference>
<reference evidence="6 7" key="1">
    <citation type="submission" date="2020-08" db="EMBL/GenBank/DDBJ databases">
        <title>Genomic Encyclopedia of Type Strains, Phase IV (KMG-IV): sequencing the most valuable type-strain genomes for metagenomic binning, comparative biology and taxonomic classification.</title>
        <authorList>
            <person name="Goeker M."/>
        </authorList>
    </citation>
    <scope>NUCLEOTIDE SEQUENCE [LARGE SCALE GENOMIC DNA]</scope>
    <source>
        <strain evidence="6 7">DSM 103737</strain>
    </source>
</reference>
<evidence type="ECO:0000259" key="5">
    <source>
        <dbReference type="PROSITE" id="PS51462"/>
    </source>
</evidence>
<comment type="caution">
    <text evidence="6">The sequence shown here is derived from an EMBL/GenBank/DDBJ whole genome shotgun (WGS) entry which is preliminary data.</text>
</comment>
<dbReference type="SUPFAM" id="SSF55811">
    <property type="entry name" value="Nudix"/>
    <property type="match status" value="1"/>
</dbReference>
<evidence type="ECO:0000313" key="6">
    <source>
        <dbReference type="EMBL" id="MBB4017956.1"/>
    </source>
</evidence>
<dbReference type="InterPro" id="IPR015797">
    <property type="entry name" value="NUDIX_hydrolase-like_dom_sf"/>
</dbReference>
<feature type="domain" description="Nudix hydrolase" evidence="5">
    <location>
        <begin position="9"/>
        <end position="142"/>
    </location>
</feature>